<dbReference type="AlphaFoldDB" id="A0A844BWP8"/>
<feature type="transmembrane region" description="Helical" evidence="7">
    <location>
        <begin position="29"/>
        <end position="51"/>
    </location>
</feature>
<dbReference type="InterPro" id="IPR058533">
    <property type="entry name" value="Cation_efflux_TM"/>
</dbReference>
<gene>
    <name evidence="10" type="ORF">GIY11_09965</name>
</gene>
<evidence type="ECO:0000313" key="10">
    <source>
        <dbReference type="EMBL" id="MRI82333.1"/>
    </source>
</evidence>
<dbReference type="GO" id="GO:0016020">
    <property type="term" value="C:membrane"/>
    <property type="evidence" value="ECO:0007669"/>
    <property type="project" value="UniProtKB-SubCell"/>
</dbReference>
<comment type="subcellular location">
    <subcellularLocation>
        <location evidence="1">Membrane</location>
        <topology evidence="1">Multi-pass membrane protein</topology>
    </subcellularLocation>
</comment>
<name>A0A844BWP8_9LACT</name>
<reference evidence="10 11" key="1">
    <citation type="submission" date="2019-11" db="EMBL/GenBank/DDBJ databases">
        <title>Characterisation of Fundicoccus ignavus gen. nov. sp. nov., a novel genus of the family Aerococcaceae isolated from bulk tank milk.</title>
        <authorList>
            <person name="Siebert A."/>
            <person name="Huptas C."/>
            <person name="Wenning M."/>
            <person name="Scherer S."/>
            <person name="Doll E.V."/>
        </authorList>
    </citation>
    <scope>NUCLEOTIDE SEQUENCE [LARGE SCALE GENOMIC DNA]</scope>
    <source>
        <strain evidence="10 11">DSM 109653</strain>
    </source>
</reference>
<comment type="similarity">
    <text evidence="2">Belongs to the cation diffusion facilitator (CDF) transporter (TC 2.A.4) family.</text>
</comment>
<dbReference type="PANTHER" id="PTHR43840">
    <property type="entry name" value="MITOCHONDRIAL METAL TRANSPORTER 1-RELATED"/>
    <property type="match status" value="1"/>
</dbReference>
<evidence type="ECO:0000256" key="6">
    <source>
        <dbReference type="ARBA" id="ARBA00023136"/>
    </source>
</evidence>
<dbReference type="RefSeq" id="WP_153862449.1">
    <property type="nucleotide sequence ID" value="NZ_WJQR01000010.1"/>
</dbReference>
<evidence type="ECO:0000313" key="11">
    <source>
        <dbReference type="Proteomes" id="UP000469870"/>
    </source>
</evidence>
<keyword evidence="6 7" id="KW-0472">Membrane</keyword>
<proteinExistence type="inferred from homology"/>
<evidence type="ECO:0000256" key="7">
    <source>
        <dbReference type="SAM" id="Phobius"/>
    </source>
</evidence>
<dbReference type="Gene3D" id="1.20.1510.10">
    <property type="entry name" value="Cation efflux protein transmembrane domain"/>
    <property type="match status" value="1"/>
</dbReference>
<dbReference type="InterPro" id="IPR027470">
    <property type="entry name" value="Cation_efflux_CTD"/>
</dbReference>
<dbReference type="SUPFAM" id="SSF160240">
    <property type="entry name" value="Cation efflux protein cytoplasmic domain-like"/>
    <property type="match status" value="1"/>
</dbReference>
<dbReference type="Pfam" id="PF16916">
    <property type="entry name" value="ZT_dimer"/>
    <property type="match status" value="1"/>
</dbReference>
<evidence type="ECO:0000256" key="2">
    <source>
        <dbReference type="ARBA" id="ARBA00008114"/>
    </source>
</evidence>
<sequence length="383" mass="43493">MFNKFFNQMTNANNKEERRQRVGILSGRVGLVSNLFLFVIKLIAGLMSGSISIVTDAMNNLGDSASSVITLFGFRAASKPADKEHPFGHERSEYISGLIISIIIIYVGLQFLSSSFNQIMHPTPLNTSALVFVLLIVSIVIKVLQGQFYRKMAKEIQSNTLQNSAQDSINDVYITTMVLVSSLVETWTGWQIDGYAGGLLSLFIIYSGIQAIRDSIDDLLGKRPSKVEIRQMKDLLDQYDNIVGYHDLLVHSYGPNQTFATIHIEIDDSWNLTRAHHLIDCIEEDFKHKLGVELVCHLDPIAIQNEHDTAIYRQVKAILKDFNLKFHDFKVEHHTILFDIVLPDNPQLTDDALFMQIEQKIHEQIGNYEVKIIFDRLDLLKEV</sequence>
<dbReference type="NCBIfam" id="TIGR01297">
    <property type="entry name" value="CDF"/>
    <property type="match status" value="1"/>
</dbReference>
<dbReference type="GO" id="GO:0008324">
    <property type="term" value="F:monoatomic cation transmembrane transporter activity"/>
    <property type="evidence" value="ECO:0007669"/>
    <property type="project" value="InterPro"/>
</dbReference>
<dbReference type="SUPFAM" id="SSF161111">
    <property type="entry name" value="Cation efflux protein transmembrane domain-like"/>
    <property type="match status" value="1"/>
</dbReference>
<accession>A0A844BWP8</accession>
<evidence type="ECO:0000256" key="1">
    <source>
        <dbReference type="ARBA" id="ARBA00004141"/>
    </source>
</evidence>
<dbReference type="EMBL" id="WJQR01000010">
    <property type="protein sequence ID" value="MRI82333.1"/>
    <property type="molecule type" value="Genomic_DNA"/>
</dbReference>
<feature type="transmembrane region" description="Helical" evidence="7">
    <location>
        <begin position="94"/>
        <end position="113"/>
    </location>
</feature>
<dbReference type="InterPro" id="IPR027469">
    <property type="entry name" value="Cation_efflux_TMD_sf"/>
</dbReference>
<evidence type="ECO:0000256" key="4">
    <source>
        <dbReference type="ARBA" id="ARBA00022692"/>
    </source>
</evidence>
<feature type="transmembrane region" description="Helical" evidence="7">
    <location>
        <begin position="125"/>
        <end position="144"/>
    </location>
</feature>
<keyword evidence="5 7" id="KW-1133">Transmembrane helix</keyword>
<evidence type="ECO:0000256" key="3">
    <source>
        <dbReference type="ARBA" id="ARBA00022448"/>
    </source>
</evidence>
<comment type="caution">
    <text evidence="10">The sequence shown here is derived from an EMBL/GenBank/DDBJ whole genome shotgun (WGS) entry which is preliminary data.</text>
</comment>
<dbReference type="InterPro" id="IPR050291">
    <property type="entry name" value="CDF_Transporter"/>
</dbReference>
<keyword evidence="4 7" id="KW-0812">Transmembrane</keyword>
<evidence type="ECO:0000259" key="8">
    <source>
        <dbReference type="Pfam" id="PF01545"/>
    </source>
</evidence>
<feature type="domain" description="Cation efflux protein transmembrane" evidence="8">
    <location>
        <begin position="29"/>
        <end position="220"/>
    </location>
</feature>
<evidence type="ECO:0000259" key="9">
    <source>
        <dbReference type="Pfam" id="PF16916"/>
    </source>
</evidence>
<organism evidence="10 11">
    <name type="scientific">Fundicoccus ignavus</name>
    <dbReference type="NCBI Taxonomy" id="2664442"/>
    <lineage>
        <taxon>Bacteria</taxon>
        <taxon>Bacillati</taxon>
        <taxon>Bacillota</taxon>
        <taxon>Bacilli</taxon>
        <taxon>Lactobacillales</taxon>
        <taxon>Aerococcaceae</taxon>
        <taxon>Fundicoccus</taxon>
    </lineage>
</organism>
<dbReference type="Gene3D" id="3.30.70.1350">
    <property type="entry name" value="Cation efflux protein, cytoplasmic domain"/>
    <property type="match status" value="1"/>
</dbReference>
<protein>
    <submittedName>
        <fullName evidence="10">Cation diffusion facilitator family transporter</fullName>
    </submittedName>
</protein>
<dbReference type="Proteomes" id="UP000469870">
    <property type="component" value="Unassembled WGS sequence"/>
</dbReference>
<keyword evidence="3" id="KW-0813">Transport</keyword>
<evidence type="ECO:0000256" key="5">
    <source>
        <dbReference type="ARBA" id="ARBA00022989"/>
    </source>
</evidence>
<dbReference type="PANTHER" id="PTHR43840:SF50">
    <property type="entry name" value="MANGANESE EFFLUX SYSTEM PROTEIN MNES"/>
    <property type="match status" value="1"/>
</dbReference>
<dbReference type="InterPro" id="IPR036837">
    <property type="entry name" value="Cation_efflux_CTD_sf"/>
</dbReference>
<feature type="domain" description="Cation efflux protein cytoplasmic" evidence="9">
    <location>
        <begin position="224"/>
        <end position="300"/>
    </location>
</feature>
<dbReference type="Pfam" id="PF01545">
    <property type="entry name" value="Cation_efflux"/>
    <property type="match status" value="1"/>
</dbReference>
<dbReference type="InterPro" id="IPR002524">
    <property type="entry name" value="Cation_efflux"/>
</dbReference>